<dbReference type="Pfam" id="PF13229">
    <property type="entry name" value="Beta_helix"/>
    <property type="match status" value="1"/>
</dbReference>
<dbReference type="InterPro" id="IPR006626">
    <property type="entry name" value="PbH1"/>
</dbReference>
<feature type="domain" description="DUF1565" evidence="1">
    <location>
        <begin position="25"/>
        <end position="64"/>
    </location>
</feature>
<dbReference type="EMBL" id="CAAHFH010000003">
    <property type="protein sequence ID" value="VGO23145.1"/>
    <property type="molecule type" value="Genomic_DNA"/>
</dbReference>
<reference evidence="3 4" key="1">
    <citation type="submission" date="2019-04" db="EMBL/GenBank/DDBJ databases">
        <authorList>
            <person name="Van Vliet M D."/>
        </authorList>
    </citation>
    <scope>NUCLEOTIDE SEQUENCE [LARGE SCALE GENOMIC DNA]</scope>
    <source>
        <strain evidence="3 4">F21</strain>
    </source>
</reference>
<dbReference type="InterPro" id="IPR011050">
    <property type="entry name" value="Pectin_lyase_fold/virulence"/>
</dbReference>
<protein>
    <recommendedName>
        <fullName evidence="5">Right handed beta helix domain-containing protein</fullName>
    </recommendedName>
</protein>
<organism evidence="3 4">
    <name type="scientific">Pontiella sulfatireligans</name>
    <dbReference type="NCBI Taxonomy" id="2750658"/>
    <lineage>
        <taxon>Bacteria</taxon>
        <taxon>Pseudomonadati</taxon>
        <taxon>Kiritimatiellota</taxon>
        <taxon>Kiritimatiellia</taxon>
        <taxon>Kiritimatiellales</taxon>
        <taxon>Pontiellaceae</taxon>
        <taxon>Pontiella</taxon>
    </lineage>
</organism>
<proteinExistence type="predicted"/>
<dbReference type="InterPro" id="IPR012334">
    <property type="entry name" value="Pectin_lyas_fold"/>
</dbReference>
<dbReference type="Pfam" id="PF07602">
    <property type="entry name" value="DUF1565"/>
    <property type="match status" value="1"/>
</dbReference>
<dbReference type="InterPro" id="IPR039448">
    <property type="entry name" value="Beta_helix"/>
</dbReference>
<dbReference type="Proteomes" id="UP000346198">
    <property type="component" value="Unassembled WGS sequence"/>
</dbReference>
<evidence type="ECO:0000259" key="1">
    <source>
        <dbReference type="Pfam" id="PF07602"/>
    </source>
</evidence>
<dbReference type="PANTHER" id="PTHR36453:SF1">
    <property type="entry name" value="RIGHT HANDED BETA HELIX DOMAIN-CONTAINING PROTEIN"/>
    <property type="match status" value="1"/>
</dbReference>
<evidence type="ECO:0000259" key="2">
    <source>
        <dbReference type="Pfam" id="PF13229"/>
    </source>
</evidence>
<keyword evidence="4" id="KW-1185">Reference proteome</keyword>
<dbReference type="PANTHER" id="PTHR36453">
    <property type="entry name" value="SECRETED PROTEIN-RELATED"/>
    <property type="match status" value="1"/>
</dbReference>
<sequence length="730" mass="80691">MRVLLFIIFVATVCARGAEYTVDSGGNDNHPGTPGKPFRTISKAASLMQAGDTCRILPGTYRESVALRASGTVDLPIRFVGAVNADGSPAVRIDGTDKLDAAWKVVAVNGVRAFAAPLSRPTSQLFSNDRMMTEARWPDQRFNQIWDRSTWAKSAKGSRKDLMICEELAETGVDWTGAIATLNVAHQFKTWTRSVLEHRKGSPEFNYELGERLNSGADEGHTWWDDRFYLSGKIEALTSPEEWFYDDAKGRLLFIPPDGRAPKKGEVAVKTRDFGFSGTNLEHVEISGIGFFGCTFAFRNSNHLTVENSRVLYPNYARILNGPLLEVENSDVAQTYVIGDSNTVRKVSVAYGNTGGIKMTGSGNLIENCIVHDVCWGGGLSYPSVMIHSSNRQPGDSTVARCTIFNCGNLGIRFMHQNNLIEYNRVYNTGLACKDISAIHTGSPACAGSIARYNWVHDSRGKGMRGDDQTRGLTFHHNVIWNCDEGMIVKGDFNTCYNNTILGSDGHGCLIIPTRPEPRKWWAKNKFLDVQNLNSVFCSNLVETISYRYDPLPGDQVHSNVEFAGLPFKDRLISFGGARSFNPEWIKELDSNIGAYESGVEPWRAGADWQAPSIGIELSINAEVARGWRLDAPQRAPVVRLSAKLLNSKLSAVSLNKLQQLYSECWTPKEAATRKTAIRKRGEYEAGSAEYKALHAQVVGLHRAANECLQERAGEVLAGSELTLFYEVME</sequence>
<dbReference type="Gene3D" id="2.160.20.10">
    <property type="entry name" value="Single-stranded right-handed beta-helix, Pectin lyase-like"/>
    <property type="match status" value="2"/>
</dbReference>
<dbReference type="SMART" id="SM00710">
    <property type="entry name" value="PbH1"/>
    <property type="match status" value="4"/>
</dbReference>
<dbReference type="SUPFAM" id="SSF51126">
    <property type="entry name" value="Pectin lyase-like"/>
    <property type="match status" value="1"/>
</dbReference>
<evidence type="ECO:0000313" key="4">
    <source>
        <dbReference type="Proteomes" id="UP000346198"/>
    </source>
</evidence>
<gene>
    <name evidence="3" type="ORF">SCARR_05250</name>
</gene>
<evidence type="ECO:0000313" key="3">
    <source>
        <dbReference type="EMBL" id="VGO23145.1"/>
    </source>
</evidence>
<accession>A0A6C2US58</accession>
<evidence type="ECO:0008006" key="5">
    <source>
        <dbReference type="Google" id="ProtNLM"/>
    </source>
</evidence>
<name>A0A6C2US58_9BACT</name>
<feature type="domain" description="Right handed beta helix" evidence="2">
    <location>
        <begin position="337"/>
        <end position="501"/>
    </location>
</feature>
<dbReference type="AlphaFoldDB" id="A0A6C2US58"/>
<dbReference type="RefSeq" id="WP_136065263.1">
    <property type="nucleotide sequence ID" value="NZ_CAAHFH010000003.1"/>
</dbReference>
<dbReference type="InterPro" id="IPR011459">
    <property type="entry name" value="DUF1565"/>
</dbReference>